<dbReference type="GO" id="GO:0006511">
    <property type="term" value="P:ubiquitin-dependent protein catabolic process"/>
    <property type="evidence" value="ECO:0007669"/>
    <property type="project" value="TreeGrafter"/>
</dbReference>
<protein>
    <recommendedName>
        <fullName evidence="4">COP9 signalosome complex subunit 3</fullName>
    </recommendedName>
</protein>
<dbReference type="GO" id="GO:0008180">
    <property type="term" value="C:COP9 signalosome"/>
    <property type="evidence" value="ECO:0007669"/>
    <property type="project" value="UniProtKB-KW"/>
</dbReference>
<proteinExistence type="inferred from homology"/>
<dbReference type="Pfam" id="PF01399">
    <property type="entry name" value="PCI"/>
    <property type="match status" value="1"/>
</dbReference>
<dbReference type="SMART" id="SM00088">
    <property type="entry name" value="PINT"/>
    <property type="match status" value="1"/>
</dbReference>
<organism evidence="10 11">
    <name type="scientific">Podila minutissima</name>
    <dbReference type="NCBI Taxonomy" id="64525"/>
    <lineage>
        <taxon>Eukaryota</taxon>
        <taxon>Fungi</taxon>
        <taxon>Fungi incertae sedis</taxon>
        <taxon>Mucoromycota</taxon>
        <taxon>Mortierellomycotina</taxon>
        <taxon>Mortierellomycetes</taxon>
        <taxon>Mortierellales</taxon>
        <taxon>Mortierellaceae</taxon>
        <taxon>Podila</taxon>
    </lineage>
</organism>
<evidence type="ECO:0000256" key="6">
    <source>
        <dbReference type="ARBA" id="ARBA00022790"/>
    </source>
</evidence>
<evidence type="ECO:0000313" key="11">
    <source>
        <dbReference type="Proteomes" id="UP000696485"/>
    </source>
</evidence>
<comment type="similarity">
    <text evidence="3">Belongs to the CSN3 family.</text>
</comment>
<evidence type="ECO:0000256" key="3">
    <source>
        <dbReference type="ARBA" id="ARBA00007084"/>
    </source>
</evidence>
<accession>A0A9P5SBP3</accession>
<dbReference type="InterPro" id="IPR050756">
    <property type="entry name" value="CSN3"/>
</dbReference>
<evidence type="ECO:0000256" key="7">
    <source>
        <dbReference type="ARBA" id="ARBA00023242"/>
    </source>
</evidence>
<comment type="caution">
    <text evidence="10">The sequence shown here is derived from an EMBL/GenBank/DDBJ whole genome shotgun (WGS) entry which is preliminary data.</text>
</comment>
<evidence type="ECO:0000256" key="8">
    <source>
        <dbReference type="SAM" id="MobiDB-lite"/>
    </source>
</evidence>
<evidence type="ECO:0000313" key="10">
    <source>
        <dbReference type="EMBL" id="KAF9324812.1"/>
    </source>
</evidence>
<keyword evidence="7" id="KW-0539">Nucleus</keyword>
<keyword evidence="11" id="KW-1185">Reference proteome</keyword>
<reference evidence="10" key="1">
    <citation type="journal article" date="2020" name="Fungal Divers.">
        <title>Resolving the Mortierellaceae phylogeny through synthesis of multi-gene phylogenetics and phylogenomics.</title>
        <authorList>
            <person name="Vandepol N."/>
            <person name="Liber J."/>
            <person name="Desiro A."/>
            <person name="Na H."/>
            <person name="Kennedy M."/>
            <person name="Barry K."/>
            <person name="Grigoriev I.V."/>
            <person name="Miller A.N."/>
            <person name="O'Donnell K."/>
            <person name="Stajich J.E."/>
            <person name="Bonito G."/>
        </authorList>
    </citation>
    <scope>NUCLEOTIDE SEQUENCE</scope>
    <source>
        <strain evidence="10">NVP1</strain>
    </source>
</reference>
<feature type="region of interest" description="Disordered" evidence="8">
    <location>
        <begin position="431"/>
        <end position="471"/>
    </location>
</feature>
<feature type="domain" description="PCI" evidence="9">
    <location>
        <begin position="287"/>
        <end position="383"/>
    </location>
</feature>
<gene>
    <name evidence="10" type="primary">COPS3</name>
    <name evidence="10" type="ORF">BG006_000211</name>
</gene>
<dbReference type="GO" id="GO:0005737">
    <property type="term" value="C:cytoplasm"/>
    <property type="evidence" value="ECO:0007669"/>
    <property type="project" value="UniProtKB-SubCell"/>
</dbReference>
<evidence type="ECO:0000259" key="9">
    <source>
        <dbReference type="SMART" id="SM00088"/>
    </source>
</evidence>
<dbReference type="EMBL" id="JAAAUY010001025">
    <property type="protein sequence ID" value="KAF9324812.1"/>
    <property type="molecule type" value="Genomic_DNA"/>
</dbReference>
<sequence>MSSNDHSYDEIIAKIVACSTDLTAVTKTLGPYLNNLNENIFLARAHGQSDPIDALSPEHHSFAYLYFLLYRCKASHGFHPALMEKVWAFVNTCDGEQVRHASEKALSFAEALVKTATESQQPIIAIRPLAIFIQRLQATPGQLTILHPLLAKTCLLAQACKDILPILDNDISDVDPKLTHVNYRDFLLYHYYGGMVYAYQKNFERAVEFFRLAVSAPAEVASAIQIEAYKKMVLTNLLQNGRRAVKSHCQPYSEFASSYEKKANSAASIRSDLDKIKGILVRDRNYGLAKQCVEAFHRRKIQDLTRTYLTLSVEDIATNIGLGSDPEAAKHVEGIIVKMIQAGTIFATISHEHAGGMVSFLDDPNHHDNTITMDMINTQIQKATEITAKFVKMDQTISSMPQFFNKGQQGGSFMPERGFSLEDSDYGMQMGYEAYPDEATSSNPKRQRIKASQRKRDAQAREDEPEEPEEQ</sequence>
<evidence type="ECO:0000256" key="4">
    <source>
        <dbReference type="ARBA" id="ARBA00014878"/>
    </source>
</evidence>
<dbReference type="PANTHER" id="PTHR10758">
    <property type="entry name" value="26S PROTEASOME NON-ATPASE REGULATORY SUBUNIT 3/COP9 SIGNALOSOME COMPLEX SUBUNIT 3"/>
    <property type="match status" value="1"/>
</dbReference>
<evidence type="ECO:0000256" key="2">
    <source>
        <dbReference type="ARBA" id="ARBA00004496"/>
    </source>
</evidence>
<dbReference type="AlphaFoldDB" id="A0A9P5SBP3"/>
<keyword evidence="5" id="KW-0963">Cytoplasm</keyword>
<dbReference type="InterPro" id="IPR055089">
    <property type="entry name" value="COP9_N"/>
</dbReference>
<dbReference type="InterPro" id="IPR000717">
    <property type="entry name" value="PCI_dom"/>
</dbReference>
<evidence type="ECO:0000256" key="1">
    <source>
        <dbReference type="ARBA" id="ARBA00004123"/>
    </source>
</evidence>
<keyword evidence="6" id="KW-0736">Signalosome</keyword>
<dbReference type="PANTHER" id="PTHR10758:SF1">
    <property type="entry name" value="COP9 SIGNALOSOME COMPLEX SUBUNIT 3"/>
    <property type="match status" value="1"/>
</dbReference>
<evidence type="ECO:0000256" key="5">
    <source>
        <dbReference type="ARBA" id="ARBA00022490"/>
    </source>
</evidence>
<dbReference type="Proteomes" id="UP000696485">
    <property type="component" value="Unassembled WGS sequence"/>
</dbReference>
<comment type="subcellular location">
    <subcellularLocation>
        <location evidence="2">Cytoplasm</location>
    </subcellularLocation>
    <subcellularLocation>
        <location evidence="1">Nucleus</location>
    </subcellularLocation>
</comment>
<dbReference type="Pfam" id="PF22788">
    <property type="entry name" value="COP9_hel_rpt"/>
    <property type="match status" value="1"/>
</dbReference>
<name>A0A9P5SBP3_9FUNG</name>